<feature type="binding site" evidence="9">
    <location>
        <position position="226"/>
    </location>
    <ligand>
        <name>substrate</name>
    </ligand>
</feature>
<comment type="catalytic activity">
    <reaction evidence="9 10">
        <text>(S)-dihydroorotate + H2O = N-carbamoyl-L-aspartate + H(+)</text>
        <dbReference type="Rhea" id="RHEA:24296"/>
        <dbReference type="ChEBI" id="CHEBI:15377"/>
        <dbReference type="ChEBI" id="CHEBI:15378"/>
        <dbReference type="ChEBI" id="CHEBI:30864"/>
        <dbReference type="ChEBI" id="CHEBI:32814"/>
        <dbReference type="EC" id="3.5.2.3"/>
    </reaction>
</comment>
<evidence type="ECO:0000256" key="10">
    <source>
        <dbReference type="RuleBase" id="RU003440"/>
    </source>
</evidence>
<evidence type="ECO:0000313" key="13">
    <source>
        <dbReference type="Proteomes" id="UP000011541"/>
    </source>
</evidence>
<evidence type="ECO:0000313" key="12">
    <source>
        <dbReference type="EMBL" id="AGF48560.1"/>
    </source>
</evidence>
<feature type="binding site" evidence="9">
    <location>
        <position position="15"/>
    </location>
    <ligand>
        <name>Zn(2+)</name>
        <dbReference type="ChEBI" id="CHEBI:29105"/>
        <label>1</label>
    </ligand>
</feature>
<dbReference type="HAMAP" id="MF_00219">
    <property type="entry name" value="PyrC_classII"/>
    <property type="match status" value="1"/>
</dbReference>
<dbReference type="Pfam" id="PF01979">
    <property type="entry name" value="Amidohydro_1"/>
    <property type="match status" value="1"/>
</dbReference>
<dbReference type="EC" id="3.5.2.3" evidence="4 9"/>
<dbReference type="AlphaFoldDB" id="M1M9B9"/>
<dbReference type="InterPro" id="IPR004721">
    <property type="entry name" value="DHOdimr"/>
</dbReference>
<feature type="binding site" evidence="9">
    <location>
        <position position="181"/>
    </location>
    <ligand>
        <name>Zn(2+)</name>
        <dbReference type="ChEBI" id="CHEBI:29105"/>
        <label>2</label>
    </ligand>
</feature>
<feature type="binding site" evidence="9">
    <location>
        <begin position="17"/>
        <end position="19"/>
    </location>
    <ligand>
        <name>substrate</name>
    </ligand>
</feature>
<name>M1M9B9_9PROT</name>
<feature type="binding site" evidence="9">
    <location>
        <position position="43"/>
    </location>
    <ligand>
        <name>substrate</name>
    </ligand>
</feature>
<evidence type="ECO:0000256" key="6">
    <source>
        <dbReference type="ARBA" id="ARBA00022801"/>
    </source>
</evidence>
<dbReference type="PROSITE" id="PS00483">
    <property type="entry name" value="DIHYDROOROTASE_2"/>
    <property type="match status" value="1"/>
</dbReference>
<comment type="similarity">
    <text evidence="3 9 10">Belongs to the metallo-dependent hydrolases superfamily. DHOase family. Class II DHOase subfamily.</text>
</comment>
<dbReference type="SUPFAM" id="SSF51556">
    <property type="entry name" value="Metallo-dependent hydrolases"/>
    <property type="match status" value="1"/>
</dbReference>
<dbReference type="PATRIC" id="fig|1208920.3.peg.555"/>
<dbReference type="GO" id="GO:0044205">
    <property type="term" value="P:'de novo' UMP biosynthetic process"/>
    <property type="evidence" value="ECO:0007669"/>
    <property type="project" value="UniProtKB-UniRule"/>
</dbReference>
<keyword evidence="6 9" id="KW-0378">Hydrolase</keyword>
<comment type="function">
    <text evidence="1 9">Catalyzes the reversible cyclization of carbamoyl aspartate to dihydroorotate.</text>
</comment>
<gene>
    <name evidence="9" type="primary">pyrC</name>
    <name evidence="12" type="ORF">CONE_0845</name>
</gene>
<feature type="binding site" evidence="9">
    <location>
        <position position="258"/>
    </location>
    <ligand>
        <name>substrate</name>
    </ligand>
</feature>
<dbReference type="PANTHER" id="PTHR43137:SF1">
    <property type="entry name" value="DIHYDROOROTASE"/>
    <property type="match status" value="1"/>
</dbReference>
<accession>M1M9B9</accession>
<dbReference type="Gene3D" id="3.20.20.140">
    <property type="entry name" value="Metal-dependent hydrolases"/>
    <property type="match status" value="1"/>
</dbReference>
<evidence type="ECO:0000256" key="4">
    <source>
        <dbReference type="ARBA" id="ARBA00012860"/>
    </source>
</evidence>
<feature type="active site" evidence="9">
    <location>
        <position position="254"/>
    </location>
</feature>
<dbReference type="eggNOG" id="COG0418">
    <property type="taxonomic scope" value="Bacteria"/>
</dbReference>
<feature type="binding site" description="via carbamate group" evidence="9">
    <location>
        <position position="105"/>
    </location>
    <ligand>
        <name>Zn(2+)</name>
        <dbReference type="ChEBI" id="CHEBI:29105"/>
        <label>2</label>
    </ligand>
</feature>
<evidence type="ECO:0000256" key="2">
    <source>
        <dbReference type="ARBA" id="ARBA00004880"/>
    </source>
</evidence>
<dbReference type="OrthoDB" id="9808095at2"/>
<evidence type="ECO:0000256" key="5">
    <source>
        <dbReference type="ARBA" id="ARBA00022723"/>
    </source>
</evidence>
<dbReference type="Proteomes" id="UP000011541">
    <property type="component" value="Chromosome"/>
</dbReference>
<comment type="pathway">
    <text evidence="2 9 10">Pyrimidine metabolism; UMP biosynthesis via de novo pathway; (S)-dihydroorotate from bicarbonate: step 3/3.</text>
</comment>
<feature type="binding site" evidence="9">
    <location>
        <position position="270"/>
    </location>
    <ligand>
        <name>substrate</name>
    </ligand>
</feature>
<feature type="binding site" evidence="9">
    <location>
        <position position="143"/>
    </location>
    <ligand>
        <name>Zn(2+)</name>
        <dbReference type="ChEBI" id="CHEBI:29105"/>
        <label>2</label>
    </ligand>
</feature>
<comment type="subunit">
    <text evidence="9">Homodimer.</text>
</comment>
<dbReference type="PANTHER" id="PTHR43137">
    <property type="entry name" value="DIHYDROOROTASE"/>
    <property type="match status" value="1"/>
</dbReference>
<keyword evidence="7 9" id="KW-0862">Zinc</keyword>
<keyword evidence="5 9" id="KW-0479">Metal-binding</keyword>
<dbReference type="KEGG" id="kon:CONE_0845"/>
<feature type="binding site" evidence="9">
    <location>
        <position position="143"/>
    </location>
    <ligand>
        <name>substrate</name>
    </ligand>
</feature>
<dbReference type="InterPro" id="IPR006680">
    <property type="entry name" value="Amidohydro-rel"/>
</dbReference>
<reference evidence="12 13" key="1">
    <citation type="journal article" date="2013" name="Genome Biol. Evol.">
        <title>Genome evolution and phylogenomic analysis of candidatus kinetoplastibacterium, the betaproteobacterial endosymbionts of strigomonas and angomonas.</title>
        <authorList>
            <person name="Alves J.M."/>
            <person name="Serrano M.G."/>
            <person name="Maia da Silva F."/>
            <person name="Voegtly L.J."/>
            <person name="Matveyev A.V."/>
            <person name="Teixeira M.M."/>
            <person name="Camargo E.P."/>
            <person name="Buck G.A."/>
        </authorList>
    </citation>
    <scope>NUCLEOTIDE SEQUENCE [LARGE SCALE GENOMIC DNA]</scope>
    <source>
        <strain evidence="12 13">TCC290E</strain>
    </source>
</reference>
<evidence type="ECO:0000256" key="9">
    <source>
        <dbReference type="HAMAP-Rule" id="MF_00219"/>
    </source>
</evidence>
<evidence type="ECO:0000256" key="8">
    <source>
        <dbReference type="ARBA" id="ARBA00022975"/>
    </source>
</evidence>
<dbReference type="InterPro" id="IPR032466">
    <property type="entry name" value="Metal_Hydrolase"/>
</dbReference>
<comment type="cofactor">
    <cofactor evidence="9 10">
        <name>Zn(2+)</name>
        <dbReference type="ChEBI" id="CHEBI:29105"/>
    </cofactor>
    <text evidence="9 10">Binds 2 Zn(2+) ions per subunit.</text>
</comment>
<organism evidence="12 13">
    <name type="scientific">Candidatus Kinetoplastidibacterium stringomonadis TCC290E</name>
    <dbReference type="NCBI Taxonomy" id="1208920"/>
    <lineage>
        <taxon>Bacteria</taxon>
        <taxon>Pseudomonadati</taxon>
        <taxon>Pseudomonadota</taxon>
        <taxon>Betaproteobacteria</taxon>
        <taxon>Candidatus Kinetoplastidibacterium</taxon>
    </lineage>
</organism>
<feature type="binding site" evidence="9">
    <location>
        <position position="254"/>
    </location>
    <ligand>
        <name>Zn(2+)</name>
        <dbReference type="ChEBI" id="CHEBI:29105"/>
        <label>1</label>
    </ligand>
</feature>
<dbReference type="PIRSF" id="PIRSF001237">
    <property type="entry name" value="DHOdimr"/>
    <property type="match status" value="1"/>
</dbReference>
<feature type="binding site" description="via carbamate group" evidence="9">
    <location>
        <position position="105"/>
    </location>
    <ligand>
        <name>Zn(2+)</name>
        <dbReference type="ChEBI" id="CHEBI:29105"/>
        <label>1</label>
    </ligand>
</feature>
<dbReference type="HOGENOM" id="CLU_041558_1_0_4"/>
<dbReference type="RefSeq" id="WP_015397245.1">
    <property type="nucleotide sequence ID" value="NC_020299.1"/>
</dbReference>
<dbReference type="GO" id="GO:0004151">
    <property type="term" value="F:dihydroorotase activity"/>
    <property type="evidence" value="ECO:0007669"/>
    <property type="project" value="UniProtKB-UniRule"/>
</dbReference>
<dbReference type="InterPro" id="IPR002195">
    <property type="entry name" value="Dihydroorotase_CS"/>
</dbReference>
<dbReference type="STRING" id="1208920.CONE_0845"/>
<dbReference type="GO" id="GO:0006207">
    <property type="term" value="P:'de novo' pyrimidine nucleobase biosynthetic process"/>
    <property type="evidence" value="ECO:0007669"/>
    <property type="project" value="TreeGrafter"/>
</dbReference>
<dbReference type="GO" id="GO:0005829">
    <property type="term" value="C:cytosol"/>
    <property type="evidence" value="ECO:0007669"/>
    <property type="project" value="TreeGrafter"/>
</dbReference>
<feature type="modified residue" description="N6-carboxylysine" evidence="9">
    <location>
        <position position="105"/>
    </location>
</feature>
<keyword evidence="8 9" id="KW-0665">Pyrimidine biosynthesis</keyword>
<protein>
    <recommendedName>
        <fullName evidence="4 9">Dihydroorotase</fullName>
        <shortName evidence="9">DHOase</shortName>
        <ecNumber evidence="4 9">3.5.2.3</ecNumber>
    </recommendedName>
</protein>
<dbReference type="UniPathway" id="UPA00070">
    <property type="reaction ID" value="UER00117"/>
</dbReference>
<evidence type="ECO:0000256" key="3">
    <source>
        <dbReference type="ARBA" id="ARBA00005631"/>
    </source>
</evidence>
<feature type="binding site" evidence="9">
    <location>
        <position position="17"/>
    </location>
    <ligand>
        <name>Zn(2+)</name>
        <dbReference type="ChEBI" id="CHEBI:29105"/>
        <label>1</label>
    </ligand>
</feature>
<dbReference type="EMBL" id="CP003805">
    <property type="protein sequence ID" value="AGF48560.1"/>
    <property type="molecule type" value="Genomic_DNA"/>
</dbReference>
<dbReference type="CDD" id="cd01294">
    <property type="entry name" value="DHOase"/>
    <property type="match status" value="1"/>
</dbReference>
<dbReference type="NCBIfam" id="TIGR00856">
    <property type="entry name" value="pyrC_dimer"/>
    <property type="match status" value="1"/>
</dbReference>
<evidence type="ECO:0000256" key="1">
    <source>
        <dbReference type="ARBA" id="ARBA00002368"/>
    </source>
</evidence>
<dbReference type="GO" id="GO:0008270">
    <property type="term" value="F:zinc ion binding"/>
    <property type="evidence" value="ECO:0007669"/>
    <property type="project" value="UniProtKB-UniRule"/>
</dbReference>
<keyword evidence="13" id="KW-1185">Reference proteome</keyword>
<evidence type="ECO:0000259" key="11">
    <source>
        <dbReference type="Pfam" id="PF01979"/>
    </source>
</evidence>
<sequence length="349" mass="39745">MNTSYITIVKPDDMHLHLRHYDMLDFVLGDTVKQFARAIVMPNLNIPIINTKLAINYRNSILNALKNIKGDIKYFEPLMTLYLTDLTTADEILRAKESGIIFAVKLYPHSATTNSSSGVIDLFKNCSKVLEMLQVIKMPLLIHAEVFDHRVDIFDRESVYIDKIIIPLRKKFPELKIVIEHLSTKEGVDYVYSSSSFTAATITPQHMLYNRNIIFSGGLRPHYYCLPILKSEAHREYLVKAATSGDKRFFLGTDSAPHDIKAKENNCCCAGCYSSYNAISFYVKIFEEAGCISNLEKFASFNGADFYDLPRNSQTLTIYRNENVVPSELRFKDLTIVPLASGETLQWHV</sequence>
<proteinExistence type="inferred from homology"/>
<evidence type="ECO:0000256" key="7">
    <source>
        <dbReference type="ARBA" id="ARBA00022833"/>
    </source>
</evidence>
<feature type="domain" description="Amidohydrolase-related" evidence="11">
    <location>
        <begin position="13"/>
        <end position="312"/>
    </location>
</feature>